<dbReference type="NCBIfam" id="TIGR03914">
    <property type="entry name" value="UDG_fam_dom"/>
    <property type="match status" value="1"/>
</dbReference>
<dbReference type="RefSeq" id="WP_160588926.1">
    <property type="nucleotide sequence ID" value="NZ_BMHN01000001.1"/>
</dbReference>
<evidence type="ECO:0000259" key="11">
    <source>
        <dbReference type="SMART" id="SM00986"/>
    </source>
</evidence>
<name>A0A845QE33_9HYPH</name>
<dbReference type="SMART" id="SM00986">
    <property type="entry name" value="UDG"/>
    <property type="match status" value="1"/>
</dbReference>
<keyword evidence="13" id="KW-1185">Reference proteome</keyword>
<dbReference type="SUPFAM" id="SSF52141">
    <property type="entry name" value="Uracil-DNA glycosylase-like"/>
    <property type="match status" value="1"/>
</dbReference>
<evidence type="ECO:0000256" key="7">
    <source>
        <dbReference type="ARBA" id="ARBA00023004"/>
    </source>
</evidence>
<evidence type="ECO:0000313" key="12">
    <source>
        <dbReference type="EMBL" id="NBG96935.1"/>
    </source>
</evidence>
<dbReference type="CDD" id="cd10030">
    <property type="entry name" value="UDG-F4_TTUDGA_SPO1dp_like"/>
    <property type="match status" value="1"/>
</dbReference>
<dbReference type="InterPro" id="IPR005122">
    <property type="entry name" value="Uracil-DNA_glycosylase-like"/>
</dbReference>
<accession>A0A845QE33</accession>
<sequence length="491" mass="54295">MMPVTYAVTLAHDADFTGWRSAARRLDANHVQPGCVQWRCEGDPQPDFLLPAARPYQELPTGNAARTVPGAFVSLAQKLICHSADDRFTLAYRLFRRLREEPQLLSDAGDDDMHRAHLMAKAVSRDAHKMKAFVRFREVTPDQGADDRPHFVAWFEPDHHIVDATAPFFMRRFAGQSWSILTPERCAHWDGETLSFTPGVPRSQAPDGDPAEDLWRTYFASTFNPARLMVKAMTAEMPKKYWKNLPEAQLIDPLIADAQKRHQAMQDTAPRAPARSTRVRRDHEAGSRAADAPIRSLDDLAAAGRSCTRCPLHCGATQAVPGAGPGDAPLMLVGEQPGDHEDIAGKPFVGPAGDVLNDVLRETGILRDRAFVTNAVKHFKFELRGRRRLHRSPDAGEVAHCQWWLAKELELVRPRVVVALGVTAARALTGQTVTLNAMRGAVHDMADGTQLVVTNHPSALLRQRNAEAARQLRGNMLADLTTARRCLEAAG</sequence>
<dbReference type="InterPro" id="IPR005273">
    <property type="entry name" value="Ura-DNA_glyco_family4"/>
</dbReference>
<comment type="similarity">
    <text evidence="1">Belongs to the uracil-DNA glycosylase (UDG) superfamily. Type 4 (UDGa) family.</text>
</comment>
<dbReference type="InterPro" id="IPR025404">
    <property type="entry name" value="DUF4130"/>
</dbReference>
<evidence type="ECO:0000256" key="6">
    <source>
        <dbReference type="ARBA" id="ARBA00022801"/>
    </source>
</evidence>
<evidence type="ECO:0000256" key="5">
    <source>
        <dbReference type="ARBA" id="ARBA00022763"/>
    </source>
</evidence>
<dbReference type="Pfam" id="PF13566">
    <property type="entry name" value="DUF4130"/>
    <property type="match status" value="1"/>
</dbReference>
<dbReference type="GO" id="GO:0006281">
    <property type="term" value="P:DNA repair"/>
    <property type="evidence" value="ECO:0007669"/>
    <property type="project" value="UniProtKB-KW"/>
</dbReference>
<dbReference type="InterPro" id="IPR051536">
    <property type="entry name" value="UDG_Type-4/5"/>
</dbReference>
<evidence type="ECO:0000256" key="4">
    <source>
        <dbReference type="ARBA" id="ARBA00022723"/>
    </source>
</evidence>
<dbReference type="InterPro" id="IPR023875">
    <property type="entry name" value="DNA_repair_put"/>
</dbReference>
<proteinExistence type="inferred from homology"/>
<dbReference type="GO" id="GO:0097506">
    <property type="term" value="F:deaminated base DNA N-glycosylase activity"/>
    <property type="evidence" value="ECO:0007669"/>
    <property type="project" value="UniProtKB-ARBA"/>
</dbReference>
<keyword evidence="5" id="KW-0227">DNA damage</keyword>
<dbReference type="AlphaFoldDB" id="A0A845QE33"/>
<evidence type="ECO:0000256" key="1">
    <source>
        <dbReference type="ARBA" id="ARBA00006521"/>
    </source>
</evidence>
<evidence type="ECO:0000256" key="10">
    <source>
        <dbReference type="SAM" id="MobiDB-lite"/>
    </source>
</evidence>
<evidence type="ECO:0000256" key="3">
    <source>
        <dbReference type="ARBA" id="ARBA00022485"/>
    </source>
</evidence>
<dbReference type="Proteomes" id="UP000470384">
    <property type="component" value="Unassembled WGS sequence"/>
</dbReference>
<protein>
    <recommendedName>
        <fullName evidence="2">Type-4 uracil-DNA glycosylase</fullName>
    </recommendedName>
</protein>
<organism evidence="12 13">
    <name type="scientific">Pyruvatibacter mobilis</name>
    <dbReference type="NCBI Taxonomy" id="1712261"/>
    <lineage>
        <taxon>Bacteria</taxon>
        <taxon>Pseudomonadati</taxon>
        <taxon>Pseudomonadota</taxon>
        <taxon>Alphaproteobacteria</taxon>
        <taxon>Hyphomicrobiales</taxon>
        <taxon>Parvibaculaceae</taxon>
        <taxon>Pyruvatibacter</taxon>
    </lineage>
</organism>
<evidence type="ECO:0000313" key="13">
    <source>
        <dbReference type="Proteomes" id="UP000470384"/>
    </source>
</evidence>
<evidence type="ECO:0000256" key="2">
    <source>
        <dbReference type="ARBA" id="ARBA00019403"/>
    </source>
</evidence>
<keyword evidence="6" id="KW-0378">Hydrolase</keyword>
<dbReference type="PANTHER" id="PTHR33693">
    <property type="entry name" value="TYPE-5 URACIL-DNA GLYCOSYLASE"/>
    <property type="match status" value="1"/>
</dbReference>
<dbReference type="InterPro" id="IPR036895">
    <property type="entry name" value="Uracil-DNA_glycosylase-like_sf"/>
</dbReference>
<gene>
    <name evidence="12" type="ORF">GTQ45_14440</name>
</gene>
<keyword evidence="7" id="KW-0408">Iron</keyword>
<dbReference type="GO" id="GO:0051539">
    <property type="term" value="F:4 iron, 4 sulfur cluster binding"/>
    <property type="evidence" value="ECO:0007669"/>
    <property type="project" value="UniProtKB-KW"/>
</dbReference>
<dbReference type="SMART" id="SM00987">
    <property type="entry name" value="UreE_C"/>
    <property type="match status" value="1"/>
</dbReference>
<evidence type="ECO:0000256" key="8">
    <source>
        <dbReference type="ARBA" id="ARBA00023014"/>
    </source>
</evidence>
<evidence type="ECO:0000256" key="9">
    <source>
        <dbReference type="ARBA" id="ARBA00023204"/>
    </source>
</evidence>
<keyword evidence="8" id="KW-0411">Iron-sulfur</keyword>
<dbReference type="Pfam" id="PF03167">
    <property type="entry name" value="UDG"/>
    <property type="match status" value="1"/>
</dbReference>
<dbReference type="GO" id="GO:0046872">
    <property type="term" value="F:metal ion binding"/>
    <property type="evidence" value="ECO:0007669"/>
    <property type="project" value="UniProtKB-KW"/>
</dbReference>
<dbReference type="NCBIfam" id="TIGR03915">
    <property type="entry name" value="SAM_7_link_chp"/>
    <property type="match status" value="1"/>
</dbReference>
<dbReference type="EMBL" id="WXYQ01000012">
    <property type="protein sequence ID" value="NBG96935.1"/>
    <property type="molecule type" value="Genomic_DNA"/>
</dbReference>
<dbReference type="PANTHER" id="PTHR33693:SF9">
    <property type="entry name" value="TYPE-4 URACIL-DNA GLYCOSYLASE"/>
    <property type="match status" value="1"/>
</dbReference>
<comment type="caution">
    <text evidence="12">The sequence shown here is derived from an EMBL/GenBank/DDBJ whole genome shotgun (WGS) entry which is preliminary data.</text>
</comment>
<dbReference type="GeneID" id="300654222"/>
<dbReference type="Gene3D" id="3.40.470.10">
    <property type="entry name" value="Uracil-DNA glycosylase-like domain"/>
    <property type="match status" value="1"/>
</dbReference>
<dbReference type="OrthoDB" id="5290748at2"/>
<feature type="domain" description="Uracil-DNA glycosylase-like" evidence="11">
    <location>
        <begin position="321"/>
        <end position="473"/>
    </location>
</feature>
<keyword evidence="9" id="KW-0234">DNA repair</keyword>
<keyword evidence="4" id="KW-0479">Metal-binding</keyword>
<feature type="region of interest" description="Disordered" evidence="10">
    <location>
        <begin position="264"/>
        <end position="289"/>
    </location>
</feature>
<reference evidence="12 13" key="1">
    <citation type="journal article" date="2016" name="Int. J. Syst. Evol. Microbiol.">
        <title>Pyruvatibacter mobilis gen. nov., sp. nov., a marine bacterium from the culture broth of Picochlorum sp. 122.</title>
        <authorList>
            <person name="Wang G."/>
            <person name="Tang M."/>
            <person name="Wu H."/>
            <person name="Dai S."/>
            <person name="Li T."/>
            <person name="Chen C."/>
            <person name="He H."/>
            <person name="Fan J."/>
            <person name="Xiang W."/>
            <person name="Li X."/>
        </authorList>
    </citation>
    <scope>NUCLEOTIDE SEQUENCE [LARGE SCALE GENOMIC DNA]</scope>
    <source>
        <strain evidence="12 13">GYP-11</strain>
    </source>
</reference>
<keyword evidence="3" id="KW-0004">4Fe-4S</keyword>
<dbReference type="NCBIfam" id="TIGR00758">
    <property type="entry name" value="UDG_fam4"/>
    <property type="match status" value="1"/>
</dbReference>